<dbReference type="KEGG" id="psuw:WQ53_09305"/>
<dbReference type="RefSeq" id="WP_052631903.1">
    <property type="nucleotide sequence ID" value="NZ_CP011144.1"/>
</dbReference>
<organism evidence="2 3">
    <name type="scientific">Pseudoxanthomonas suwonensis</name>
    <dbReference type="NCBI Taxonomy" id="314722"/>
    <lineage>
        <taxon>Bacteria</taxon>
        <taxon>Pseudomonadati</taxon>
        <taxon>Pseudomonadota</taxon>
        <taxon>Gammaproteobacteria</taxon>
        <taxon>Lysobacterales</taxon>
        <taxon>Lysobacteraceae</taxon>
        <taxon>Pseudoxanthomonas</taxon>
    </lineage>
</organism>
<keyword evidence="3" id="KW-1185">Reference proteome</keyword>
<reference evidence="2 3" key="1">
    <citation type="journal article" date="2015" name="Genome Announc.">
        <title>Complete Genome Sequence of Pseudoxanthomonas suwonensis Strain J1, a Cellulose-Degrading Bacterium Isolated from Leaf- and Wood-Enriched Soil.</title>
        <authorList>
            <person name="Hou L."/>
            <person name="Jiang J."/>
            <person name="Xu Z."/>
            <person name="Zhou Y."/>
            <person name="Leung F.C."/>
        </authorList>
    </citation>
    <scope>NUCLEOTIDE SEQUENCE [LARGE SCALE GENOMIC DNA]</scope>
    <source>
        <strain evidence="2 3">J1</strain>
    </source>
</reference>
<dbReference type="AlphaFoldDB" id="A0A0E3UN64"/>
<evidence type="ECO:0000313" key="2">
    <source>
        <dbReference type="EMBL" id="AKC86921.1"/>
    </source>
</evidence>
<accession>A0A0E3UN64</accession>
<name>A0A0E3UN64_9GAMM</name>
<feature type="transmembrane region" description="Helical" evidence="1">
    <location>
        <begin position="153"/>
        <end position="172"/>
    </location>
</feature>
<feature type="transmembrane region" description="Helical" evidence="1">
    <location>
        <begin position="12"/>
        <end position="34"/>
    </location>
</feature>
<keyword evidence="1" id="KW-0472">Membrane</keyword>
<feature type="transmembrane region" description="Helical" evidence="1">
    <location>
        <begin position="69"/>
        <end position="89"/>
    </location>
</feature>
<feature type="transmembrane region" description="Helical" evidence="1">
    <location>
        <begin position="101"/>
        <end position="121"/>
    </location>
</feature>
<evidence type="ECO:0000313" key="3">
    <source>
        <dbReference type="Proteomes" id="UP000033067"/>
    </source>
</evidence>
<dbReference type="EMBL" id="CP011144">
    <property type="protein sequence ID" value="AKC86921.1"/>
    <property type="molecule type" value="Genomic_DNA"/>
</dbReference>
<keyword evidence="1" id="KW-1133">Transmembrane helix</keyword>
<protein>
    <recommendedName>
        <fullName evidence="4">Transmembrane protein</fullName>
    </recommendedName>
</protein>
<evidence type="ECO:0000256" key="1">
    <source>
        <dbReference type="SAM" id="Phobius"/>
    </source>
</evidence>
<dbReference type="PATRIC" id="fig|314722.6.peg.1997"/>
<dbReference type="OrthoDB" id="5998922at2"/>
<evidence type="ECO:0008006" key="4">
    <source>
        <dbReference type="Google" id="ProtNLM"/>
    </source>
</evidence>
<dbReference type="Proteomes" id="UP000033067">
    <property type="component" value="Chromosome"/>
</dbReference>
<keyword evidence="1" id="KW-0812">Transmembrane</keyword>
<sequence>MNTPPPLPVATGFVTVLARISLVLAALGLLWALAQTVLALLLPDAAVARMAAEPGVPPGLLWTLEHRHALSLAVLLLSALFLAVAWGLLKRREWARLGFIALLVAGALANFAGLALVGPFFDGLVGMFPAEYLDTPDGRQFTAQMQFNRNTTFATSLLGALFFAGLHGWIVWKLCTAPVRAEFGRRGA</sequence>
<gene>
    <name evidence="2" type="ORF">WQ53_09305</name>
</gene>
<proteinExistence type="predicted"/>